<evidence type="ECO:0000313" key="2">
    <source>
        <dbReference type="EMBL" id="WDF68835.1"/>
    </source>
</evidence>
<keyword evidence="1" id="KW-0732">Signal</keyword>
<dbReference type="InterPro" id="IPR041662">
    <property type="entry name" value="SusD-like_2"/>
</dbReference>
<dbReference type="CDD" id="cd08977">
    <property type="entry name" value="SusD"/>
    <property type="match status" value="1"/>
</dbReference>
<keyword evidence="3" id="KW-1185">Reference proteome</keyword>
<sequence>MPYINNIMKRIPLISGALALSLLFGACDKNFEEINTDPNAILRVTPDLLLPTVIRSSVNQVMGDGWAIGNIVIQQTAKIQFVNADRYIWGDQSGTWNGLYTALRDVNNLEQLAEASQQNNYKGISLVMKSWIYSVLTDTYGDVPYSEAIQGKTAQQFTPAYDAQEQIYAGIIADLEEANTLLGSSGEVVVGDILYSGNIQRWKKLANALHLRYLMRISGRQNVAQAMQAILNDPTKYPLFENNADNGALRYLAELPNQFPVHTYRVGSFDEFRLSKTLGDKLLNFQDPRIAIFARPTAASASSANPQYAGVPNGLDDVAALNYNGGVQNISRVGALYFENAISDRGLEVARGYIMAYPELQFILAEAASKGLISGNSAQSYYENGIRAAFDMVDTEMPSAYLTREGVAFQQNRASELIGTQKWIGLFFTGMEAWFDWRRTGYPQLQAGPSNQNNNRIPVRFAYPLSEQSQNATSRAAAVSRQGADDINTPVWWDHN</sequence>
<reference evidence="2 3" key="1">
    <citation type="submission" date="2023-02" db="EMBL/GenBank/DDBJ databases">
        <title>Genome sequence of Sphingobacterium sp. KACC 22765.</title>
        <authorList>
            <person name="Kim S."/>
            <person name="Heo J."/>
            <person name="Kwon S.-W."/>
        </authorList>
    </citation>
    <scope>NUCLEOTIDE SEQUENCE [LARGE SCALE GENOMIC DNA]</scope>
    <source>
        <strain evidence="2 3">KACC 22765</strain>
    </source>
</reference>
<dbReference type="Pfam" id="PF12771">
    <property type="entry name" value="SusD-like_2"/>
    <property type="match status" value="1"/>
</dbReference>
<dbReference type="RefSeq" id="WP_274267565.1">
    <property type="nucleotide sequence ID" value="NZ_CP117880.1"/>
</dbReference>
<dbReference type="Gene3D" id="1.25.40.390">
    <property type="match status" value="1"/>
</dbReference>
<dbReference type="SUPFAM" id="SSF48452">
    <property type="entry name" value="TPR-like"/>
    <property type="match status" value="1"/>
</dbReference>
<feature type="signal peptide" evidence="1">
    <location>
        <begin position="1"/>
        <end position="26"/>
    </location>
</feature>
<dbReference type="EMBL" id="CP117880">
    <property type="protein sequence ID" value="WDF68835.1"/>
    <property type="molecule type" value="Genomic_DNA"/>
</dbReference>
<feature type="chain" id="PRO_5046565979" evidence="1">
    <location>
        <begin position="27"/>
        <end position="496"/>
    </location>
</feature>
<proteinExistence type="predicted"/>
<accession>A0ABY7WIN6</accession>
<evidence type="ECO:0000256" key="1">
    <source>
        <dbReference type="SAM" id="SignalP"/>
    </source>
</evidence>
<keyword evidence="2" id="KW-0449">Lipoprotein</keyword>
<name>A0ABY7WIN6_9SPHI</name>
<dbReference type="Proteomes" id="UP001221558">
    <property type="component" value="Chromosome"/>
</dbReference>
<gene>
    <name evidence="2" type="ORF">PQ465_00280</name>
</gene>
<protein>
    <submittedName>
        <fullName evidence="2">SusD/RagB family nutrient-binding outer membrane lipoprotein</fullName>
    </submittedName>
</protein>
<dbReference type="InterPro" id="IPR011990">
    <property type="entry name" value="TPR-like_helical_dom_sf"/>
</dbReference>
<organism evidence="2 3">
    <name type="scientific">Sphingobacterium oryzagri</name>
    <dbReference type="NCBI Taxonomy" id="3025669"/>
    <lineage>
        <taxon>Bacteria</taxon>
        <taxon>Pseudomonadati</taxon>
        <taxon>Bacteroidota</taxon>
        <taxon>Sphingobacteriia</taxon>
        <taxon>Sphingobacteriales</taxon>
        <taxon>Sphingobacteriaceae</taxon>
        <taxon>Sphingobacterium</taxon>
    </lineage>
</organism>
<evidence type="ECO:0000313" key="3">
    <source>
        <dbReference type="Proteomes" id="UP001221558"/>
    </source>
</evidence>